<dbReference type="InterPro" id="IPR001633">
    <property type="entry name" value="EAL_dom"/>
</dbReference>
<dbReference type="InterPro" id="IPR029787">
    <property type="entry name" value="Nucleotide_cyclase"/>
</dbReference>
<dbReference type="NCBIfam" id="TIGR00254">
    <property type="entry name" value="GGDEF"/>
    <property type="match status" value="1"/>
</dbReference>
<keyword evidence="1" id="KW-0175">Coiled coil</keyword>
<reference evidence="6" key="1">
    <citation type="submission" date="2015-08" db="EMBL/GenBank/DDBJ databases">
        <authorList>
            <person name="Varghese N."/>
        </authorList>
    </citation>
    <scope>NUCLEOTIDE SEQUENCE [LARGE SCALE GENOMIC DNA]</scope>
    <source>
        <strain evidence="6">DSM 27808</strain>
    </source>
</reference>
<keyword evidence="2" id="KW-0472">Membrane</keyword>
<dbReference type="PANTHER" id="PTHR44757">
    <property type="entry name" value="DIGUANYLATE CYCLASE DGCP"/>
    <property type="match status" value="1"/>
</dbReference>
<feature type="domain" description="EAL" evidence="3">
    <location>
        <begin position="473"/>
        <end position="727"/>
    </location>
</feature>
<dbReference type="InterPro" id="IPR000160">
    <property type="entry name" value="GGDEF_dom"/>
</dbReference>
<dbReference type="Proteomes" id="UP000182598">
    <property type="component" value="Unassembled WGS sequence"/>
</dbReference>
<dbReference type="InterPro" id="IPR052155">
    <property type="entry name" value="Biofilm_reg_signaling"/>
</dbReference>
<dbReference type="InterPro" id="IPR043128">
    <property type="entry name" value="Rev_trsase/Diguanyl_cyclase"/>
</dbReference>
<dbReference type="PROSITE" id="PS50887">
    <property type="entry name" value="GGDEF"/>
    <property type="match status" value="1"/>
</dbReference>
<dbReference type="SUPFAM" id="SSF55073">
    <property type="entry name" value="Nucleotide cyclase"/>
    <property type="match status" value="1"/>
</dbReference>
<organism evidence="5 6">
    <name type="scientific">Pseudidiomarina woesei</name>
    <dbReference type="NCBI Taxonomy" id="1381080"/>
    <lineage>
        <taxon>Bacteria</taxon>
        <taxon>Pseudomonadati</taxon>
        <taxon>Pseudomonadota</taxon>
        <taxon>Gammaproteobacteria</taxon>
        <taxon>Alteromonadales</taxon>
        <taxon>Idiomarinaceae</taxon>
        <taxon>Pseudidiomarina</taxon>
    </lineage>
</organism>
<evidence type="ECO:0000313" key="6">
    <source>
        <dbReference type="Proteomes" id="UP000182598"/>
    </source>
</evidence>
<dbReference type="EMBL" id="CYHB01000001">
    <property type="protein sequence ID" value="CUA83045.1"/>
    <property type="molecule type" value="Genomic_DNA"/>
</dbReference>
<evidence type="ECO:0000256" key="1">
    <source>
        <dbReference type="SAM" id="Coils"/>
    </source>
</evidence>
<dbReference type="AlphaFoldDB" id="A0A0K6GWT3"/>
<accession>A0A0K6GWT3</accession>
<feature type="transmembrane region" description="Helical" evidence="2">
    <location>
        <begin position="246"/>
        <end position="264"/>
    </location>
</feature>
<protein>
    <submittedName>
        <fullName evidence="5">Diguanylate cyclase/phosphodiesterase</fullName>
    </submittedName>
</protein>
<dbReference type="Pfam" id="PF00990">
    <property type="entry name" value="GGDEF"/>
    <property type="match status" value="1"/>
</dbReference>
<dbReference type="Gene3D" id="3.30.70.270">
    <property type="match status" value="1"/>
</dbReference>
<keyword evidence="6" id="KW-1185">Reference proteome</keyword>
<sequence>MKFWRSIVFTAIVGLGLTALASLLLESYDHRRMQERIQADASSLEANIRGSLVRLLYASELTGALLKTSDRTPQQQLPLLRSALASFYQSVKQVNIVDRDLNVIAQTLVSGNELVSAKTYQGTTVNIAQLEQLTNDSLFMPARNFSSRQHDLALFIPIMTTQQSYFVVAVINTQELLKQTIHHHIIEGYQTSVQQHNETIYNFSGETELKDLWAADFTISVANSHWYFEMWPTPAKFSDLHIINPLITPLMGMFVTGMLMMLVARIRKQESQLELLQQLNENYNQSLKKRDEVEKQLAYLSEHDALTEVPNRNALIRFLGERLAEMKETKQQLVAIQLNIDHFKDINNALGHKVGDELLKRLAHRLQSSPHNFDFIARIGGDEFLVIKQVATSELHAKELADELTRLVKPQFFIGRHEIYASASIGIAFASEADYDADTLLRHTDAALIEAKLADYHGVATYTRAQQSELSKRQVLLEQLHRAIETHSIIIHYQPMFDLINQHIVGFEALMRWQHEDGELVYPEEFLPLIEDTGLIVPLTDNLIRQVVSDYAEFTQRGNTELTIGINLSGKQLALPELPEILTSHLRRNQVGPESLHIEIKEELYCAHANQDNSVLSTVRDTGVKLTIDGMGLNHATMDAVQNFPPSLLKISQPLMADIPHSKVHALIAETMIKFAHSVGISISAVGVETQQQVDFLIQRDCLIAQGYYLARPLAKQDITKLLASQVKHDAPNS</sequence>
<dbReference type="PANTHER" id="PTHR44757:SF2">
    <property type="entry name" value="BIOFILM ARCHITECTURE MAINTENANCE PROTEIN MBAA"/>
    <property type="match status" value="1"/>
</dbReference>
<dbReference type="RefSeq" id="WP_055438098.1">
    <property type="nucleotide sequence ID" value="NZ_CYHB01000001.1"/>
</dbReference>
<gene>
    <name evidence="5" type="ORF">Ga0061064_0393</name>
</gene>
<dbReference type="SMART" id="SM00052">
    <property type="entry name" value="EAL"/>
    <property type="match status" value="1"/>
</dbReference>
<dbReference type="CDD" id="cd01948">
    <property type="entry name" value="EAL"/>
    <property type="match status" value="1"/>
</dbReference>
<dbReference type="PROSITE" id="PS50883">
    <property type="entry name" value="EAL"/>
    <property type="match status" value="1"/>
</dbReference>
<evidence type="ECO:0000313" key="5">
    <source>
        <dbReference type="EMBL" id="CUA83045.1"/>
    </source>
</evidence>
<evidence type="ECO:0000259" key="3">
    <source>
        <dbReference type="PROSITE" id="PS50883"/>
    </source>
</evidence>
<dbReference type="CDD" id="cd01949">
    <property type="entry name" value="GGDEF"/>
    <property type="match status" value="1"/>
</dbReference>
<keyword evidence="2" id="KW-1133">Transmembrane helix</keyword>
<feature type="coiled-coil region" evidence="1">
    <location>
        <begin position="259"/>
        <end position="296"/>
    </location>
</feature>
<dbReference type="InterPro" id="IPR035919">
    <property type="entry name" value="EAL_sf"/>
</dbReference>
<dbReference type="Pfam" id="PF00563">
    <property type="entry name" value="EAL"/>
    <property type="match status" value="1"/>
</dbReference>
<feature type="domain" description="GGDEF" evidence="4">
    <location>
        <begin position="331"/>
        <end position="464"/>
    </location>
</feature>
<dbReference type="SMART" id="SM00267">
    <property type="entry name" value="GGDEF"/>
    <property type="match status" value="1"/>
</dbReference>
<name>A0A0K6GWT3_9GAMM</name>
<dbReference type="SUPFAM" id="SSF141868">
    <property type="entry name" value="EAL domain-like"/>
    <property type="match status" value="1"/>
</dbReference>
<evidence type="ECO:0000259" key="4">
    <source>
        <dbReference type="PROSITE" id="PS50887"/>
    </source>
</evidence>
<keyword evidence="2" id="KW-0812">Transmembrane</keyword>
<proteinExistence type="predicted"/>
<dbReference type="OrthoDB" id="1316910at2"/>
<evidence type="ECO:0000256" key="2">
    <source>
        <dbReference type="SAM" id="Phobius"/>
    </source>
</evidence>
<dbReference type="Gene3D" id="3.20.20.450">
    <property type="entry name" value="EAL domain"/>
    <property type="match status" value="1"/>
</dbReference>